<dbReference type="PANTHER" id="PTHR11533">
    <property type="entry name" value="PROTEASE M1 ZINC METALLOPROTEASE"/>
    <property type="match status" value="1"/>
</dbReference>
<dbReference type="GO" id="GO:0005737">
    <property type="term" value="C:cytoplasm"/>
    <property type="evidence" value="ECO:0007669"/>
    <property type="project" value="TreeGrafter"/>
</dbReference>
<dbReference type="GO" id="GO:0042277">
    <property type="term" value="F:peptide binding"/>
    <property type="evidence" value="ECO:0007669"/>
    <property type="project" value="TreeGrafter"/>
</dbReference>
<dbReference type="OrthoDB" id="9814383at2"/>
<dbReference type="AlphaFoldDB" id="A0A2P8HGY1"/>
<feature type="signal peptide" evidence="1">
    <location>
        <begin position="1"/>
        <end position="23"/>
    </location>
</feature>
<dbReference type="Gene3D" id="1.10.390.10">
    <property type="entry name" value="Neutral Protease Domain 2"/>
    <property type="match status" value="1"/>
</dbReference>
<dbReference type="GO" id="GO:0005615">
    <property type="term" value="C:extracellular space"/>
    <property type="evidence" value="ECO:0007669"/>
    <property type="project" value="TreeGrafter"/>
</dbReference>
<dbReference type="InterPro" id="IPR014782">
    <property type="entry name" value="Peptidase_M1_dom"/>
</dbReference>
<keyword evidence="4" id="KW-1185">Reference proteome</keyword>
<dbReference type="GO" id="GO:0043171">
    <property type="term" value="P:peptide catabolic process"/>
    <property type="evidence" value="ECO:0007669"/>
    <property type="project" value="TreeGrafter"/>
</dbReference>
<gene>
    <name evidence="3" type="ORF">CLV51_104170</name>
</gene>
<keyword evidence="1" id="KW-0732">Signal</keyword>
<evidence type="ECO:0000259" key="2">
    <source>
        <dbReference type="Pfam" id="PF01433"/>
    </source>
</evidence>
<sequence length="870" mass="96996">MKLNKIYPIATLLLCGLVKQGMAQTASKYDQHEAFAPLFYPAPGNEYRSAGGQPGPKYWQNAADYKLNVALDTAQHRISGSVVITYKNNSPDQLPFVWLQLDQNIYREDSRGTATVAATGDRFANRNFSKGFELKSVSLISNGKTIAANYLVNDTRMQIKLADAMKTGTSVQIKIDYTYTVPEYGTDRTGRLHTRNGWIYEIAQWYPRMAVYDDVLGWNNIPYLGASEFYLEYGNFDYNITAPANMLLYGSGELVNEAQVLSPAEISRLTKARNSDKAVIIRDSAEINKSAAKGNRTWHFVCKNSRDVAWAASGAFMWDAARINLPDGKKSLAQSLYPVEVAGQGAWGRSTEFVKGCIEHYSKEWFVYTYPVATNVAGIVGGMEYPGIVFCSSMSTKGGLWGVTSHEFGHNWFPMVVGSNERKYAWMDEGFNTFVNGLANQAFNKGEFNSPQSAQRMAPMAFSSGAEAIMNTPDVIGLNYNGVAAYFKPAMGLNLLRDHILGPERFQYAFREYIKRWAFKHPTPWDFFRSMENAGGEDLSWFWRGWFFNNWKLDQGIKNVQYVKNDPAQGALITIQNLEQLPMPVVIAVKEENGKTDTVRLPVEIWQRGNTWTFHYPSTSKLNKVVIDPDGSFPDINPANNTWKAEAGKPVPAGTTAASVLNQYLNAIGGTDKLNAVKDYSTEVEGDAQGTQISFKHKFKRPDKVWMEVFIPIIKLMARKLVINGDSVVVFRSGKQLPLSATDKALEKDKNQPFPELYFNTPANSVKLELAPLTEDINEVQTYVVSIATPAGALFRNYYDTKTGLKVRSVSLVGQEGAGGQEAVTDYADYRDVNGIKVPFKLKTTAGGFDTNMKVIKAEMNTGLSDDIFK</sequence>
<reference evidence="3 4" key="1">
    <citation type="submission" date="2018-03" db="EMBL/GenBank/DDBJ databases">
        <title>Genomic Encyclopedia of Archaeal and Bacterial Type Strains, Phase II (KMG-II): from individual species to whole genera.</title>
        <authorList>
            <person name="Goeker M."/>
        </authorList>
    </citation>
    <scope>NUCLEOTIDE SEQUENCE [LARGE SCALE GENOMIC DNA]</scope>
    <source>
        <strain evidence="3 4">DSM 24859</strain>
    </source>
</reference>
<organism evidence="3 4">
    <name type="scientific">Chitinophaga niastensis</name>
    <dbReference type="NCBI Taxonomy" id="536980"/>
    <lineage>
        <taxon>Bacteria</taxon>
        <taxon>Pseudomonadati</taxon>
        <taxon>Bacteroidota</taxon>
        <taxon>Chitinophagia</taxon>
        <taxon>Chitinophagales</taxon>
        <taxon>Chitinophagaceae</taxon>
        <taxon>Chitinophaga</taxon>
    </lineage>
</organism>
<evidence type="ECO:0000313" key="3">
    <source>
        <dbReference type="EMBL" id="PSL45467.1"/>
    </source>
</evidence>
<comment type="caution">
    <text evidence="3">The sequence shown here is derived from an EMBL/GenBank/DDBJ whole genome shotgun (WGS) entry which is preliminary data.</text>
</comment>
<dbReference type="CDD" id="cd09604">
    <property type="entry name" value="M1_APN_like"/>
    <property type="match status" value="1"/>
</dbReference>
<dbReference type="InterPro" id="IPR027268">
    <property type="entry name" value="Peptidase_M4/M1_CTD_sf"/>
</dbReference>
<dbReference type="GO" id="GO:0070006">
    <property type="term" value="F:metalloaminopeptidase activity"/>
    <property type="evidence" value="ECO:0007669"/>
    <property type="project" value="TreeGrafter"/>
</dbReference>
<proteinExistence type="predicted"/>
<dbReference type="InterPro" id="IPR050344">
    <property type="entry name" value="Peptidase_M1_aminopeptidases"/>
</dbReference>
<dbReference type="SUPFAM" id="SSF55486">
    <property type="entry name" value="Metalloproteases ('zincins'), catalytic domain"/>
    <property type="match status" value="1"/>
</dbReference>
<dbReference type="GO" id="GO:0008270">
    <property type="term" value="F:zinc ion binding"/>
    <property type="evidence" value="ECO:0007669"/>
    <property type="project" value="InterPro"/>
</dbReference>
<evidence type="ECO:0000313" key="4">
    <source>
        <dbReference type="Proteomes" id="UP000240971"/>
    </source>
</evidence>
<protein>
    <recommendedName>
        <fullName evidence="2">Peptidase M1 membrane alanine aminopeptidase domain-containing protein</fullName>
    </recommendedName>
</protein>
<name>A0A2P8HGY1_CHINA</name>
<evidence type="ECO:0000256" key="1">
    <source>
        <dbReference type="SAM" id="SignalP"/>
    </source>
</evidence>
<feature type="chain" id="PRO_5015188081" description="Peptidase M1 membrane alanine aminopeptidase domain-containing protein" evidence="1">
    <location>
        <begin position="24"/>
        <end position="870"/>
    </location>
</feature>
<feature type="domain" description="Peptidase M1 membrane alanine aminopeptidase" evidence="2">
    <location>
        <begin position="393"/>
        <end position="546"/>
    </location>
</feature>
<dbReference type="PANTHER" id="PTHR11533:SF174">
    <property type="entry name" value="PUROMYCIN-SENSITIVE AMINOPEPTIDASE-RELATED"/>
    <property type="match status" value="1"/>
</dbReference>
<accession>A0A2P8HGY1</accession>
<dbReference type="Proteomes" id="UP000240971">
    <property type="component" value="Unassembled WGS sequence"/>
</dbReference>
<dbReference type="RefSeq" id="WP_158267076.1">
    <property type="nucleotide sequence ID" value="NZ_PYAW01000004.1"/>
</dbReference>
<dbReference type="EMBL" id="PYAW01000004">
    <property type="protein sequence ID" value="PSL45467.1"/>
    <property type="molecule type" value="Genomic_DNA"/>
</dbReference>
<dbReference type="Pfam" id="PF01433">
    <property type="entry name" value="Peptidase_M1"/>
    <property type="match status" value="1"/>
</dbReference>
<dbReference type="GO" id="GO:0016020">
    <property type="term" value="C:membrane"/>
    <property type="evidence" value="ECO:0007669"/>
    <property type="project" value="TreeGrafter"/>
</dbReference>